<comment type="caution">
    <text evidence="2">The sequence shown here is derived from an EMBL/GenBank/DDBJ whole genome shotgun (WGS) entry which is preliminary data.</text>
</comment>
<evidence type="ECO:0000256" key="1">
    <source>
        <dbReference type="SAM" id="Coils"/>
    </source>
</evidence>
<keyword evidence="3" id="KW-1185">Reference proteome</keyword>
<accession>A0AAD8KE39</accession>
<evidence type="ECO:0000313" key="3">
    <source>
        <dbReference type="Proteomes" id="UP001229421"/>
    </source>
</evidence>
<proteinExistence type="predicted"/>
<name>A0AAD8KE39_TARER</name>
<dbReference type="PANTHER" id="PTHR33883">
    <property type="entry name" value="WPP DOMAIN-ASSOCIATED PROTEIN"/>
    <property type="match status" value="1"/>
</dbReference>
<reference evidence="2" key="1">
    <citation type="journal article" date="2023" name="bioRxiv">
        <title>Improved chromosome-level genome assembly for marigold (Tagetes erecta).</title>
        <authorList>
            <person name="Jiang F."/>
            <person name="Yuan L."/>
            <person name="Wang S."/>
            <person name="Wang H."/>
            <person name="Xu D."/>
            <person name="Wang A."/>
            <person name="Fan W."/>
        </authorList>
    </citation>
    <scope>NUCLEOTIDE SEQUENCE</scope>
    <source>
        <strain evidence="2">WSJ</strain>
        <tissue evidence="2">Leaf</tissue>
    </source>
</reference>
<dbReference type="AlphaFoldDB" id="A0AAD8KE39"/>
<dbReference type="PANTHER" id="PTHR33883:SF7">
    <property type="entry name" value="OS04G0521600 PROTEIN"/>
    <property type="match status" value="1"/>
</dbReference>
<organism evidence="2 3">
    <name type="scientific">Tagetes erecta</name>
    <name type="common">African marigold</name>
    <dbReference type="NCBI Taxonomy" id="13708"/>
    <lineage>
        <taxon>Eukaryota</taxon>
        <taxon>Viridiplantae</taxon>
        <taxon>Streptophyta</taxon>
        <taxon>Embryophyta</taxon>
        <taxon>Tracheophyta</taxon>
        <taxon>Spermatophyta</taxon>
        <taxon>Magnoliopsida</taxon>
        <taxon>eudicotyledons</taxon>
        <taxon>Gunneridae</taxon>
        <taxon>Pentapetalae</taxon>
        <taxon>asterids</taxon>
        <taxon>campanulids</taxon>
        <taxon>Asterales</taxon>
        <taxon>Asteraceae</taxon>
        <taxon>Asteroideae</taxon>
        <taxon>Heliantheae alliance</taxon>
        <taxon>Tageteae</taxon>
        <taxon>Tagetes</taxon>
    </lineage>
</organism>
<sequence length="438" mass="51240">MEYTNQTDSIFTTLLRSAINDTQTKIRSITSPIEYLIETSIFYELAIIQINASLKLVKQQPEHQIPEIKDLINIKNLLQDRLRNIKHTIITKDEALMQNLGDQSKSEQNIMMEQMKSDMDMLKERFDQVDRIVFRSLDQHWRWLIEKETILITMKGYIHDQSLEYLKKDAIITRLMEEQHQSTLQTMAMEEHYMILLNDCYKDFQDYDDNESVNTRLNDEVFQVVVVEVMKDLGIKYDLELQRIQNEICIVLDEKLCTNLSRLDEIKQRVDSLSRLAVSIRKDELVYKKAFARRCENLLLAETEVGKPHTSCRVARLTDNNETITKATVDCARKRAGKKRRLHCISRKAHGQRHVTSLGNLVKRLSEVQKETPQPSLPKWNIRGAIEDKVDLLGDQVEALQDLLIKIYFILEQSSSVLSHNFQVMDILKTIKTELKFL</sequence>
<evidence type="ECO:0000313" key="2">
    <source>
        <dbReference type="EMBL" id="KAK1419646.1"/>
    </source>
</evidence>
<protein>
    <submittedName>
        <fullName evidence="2">Uncharacterized protein</fullName>
    </submittedName>
</protein>
<dbReference type="Proteomes" id="UP001229421">
    <property type="component" value="Unassembled WGS sequence"/>
</dbReference>
<dbReference type="InterPro" id="IPR037490">
    <property type="entry name" value="WAP"/>
</dbReference>
<dbReference type="EMBL" id="JAUHHV010000007">
    <property type="protein sequence ID" value="KAK1419646.1"/>
    <property type="molecule type" value="Genomic_DNA"/>
</dbReference>
<feature type="coiled-coil region" evidence="1">
    <location>
        <begin position="105"/>
        <end position="132"/>
    </location>
</feature>
<gene>
    <name evidence="2" type="ORF">QVD17_28879</name>
</gene>
<keyword evidence="1" id="KW-0175">Coiled coil</keyword>